<dbReference type="EC" id="5.2.1.8" evidence="3"/>
<keyword evidence="3" id="KW-0413">Isomerase</keyword>
<feature type="compositionally biased region" description="Low complexity" evidence="4">
    <location>
        <begin position="96"/>
        <end position="111"/>
    </location>
</feature>
<keyword evidence="2" id="KW-0802">TPR repeat</keyword>
<feature type="compositionally biased region" description="Polar residues" evidence="4">
    <location>
        <begin position="72"/>
        <end position="88"/>
    </location>
</feature>
<dbReference type="InterPro" id="IPR046357">
    <property type="entry name" value="PPIase_dom_sf"/>
</dbReference>
<dbReference type="SUPFAM" id="SSF48452">
    <property type="entry name" value="TPR-like"/>
    <property type="match status" value="1"/>
</dbReference>
<feature type="domain" description="PPIase FKBP-type" evidence="6">
    <location>
        <begin position="297"/>
        <end position="382"/>
    </location>
</feature>
<name>A0A7I8VKW7_9ANNE</name>
<dbReference type="InterPro" id="IPR011990">
    <property type="entry name" value="TPR-like_helical_dom_sf"/>
</dbReference>
<comment type="caution">
    <text evidence="7">The sequence shown here is derived from an EMBL/GenBank/DDBJ whole genome shotgun (WGS) entry which is preliminary data.</text>
</comment>
<evidence type="ECO:0000256" key="5">
    <source>
        <dbReference type="SAM" id="Phobius"/>
    </source>
</evidence>
<dbReference type="Gene3D" id="3.10.50.40">
    <property type="match status" value="1"/>
</dbReference>
<reference evidence="7 8" key="1">
    <citation type="submission" date="2020-08" db="EMBL/GenBank/DDBJ databases">
        <authorList>
            <person name="Hejnol A."/>
        </authorList>
    </citation>
    <scope>NUCLEOTIDE SEQUENCE [LARGE SCALE GENOMIC DNA]</scope>
</reference>
<evidence type="ECO:0000313" key="7">
    <source>
        <dbReference type="EMBL" id="CAD5116695.1"/>
    </source>
</evidence>
<dbReference type="EMBL" id="CAJFCJ010000006">
    <property type="protein sequence ID" value="CAD5116695.1"/>
    <property type="molecule type" value="Genomic_DNA"/>
</dbReference>
<keyword evidence="5" id="KW-0472">Membrane</keyword>
<dbReference type="GO" id="GO:0043066">
    <property type="term" value="P:negative regulation of apoptotic process"/>
    <property type="evidence" value="ECO:0007669"/>
    <property type="project" value="TreeGrafter"/>
</dbReference>
<gene>
    <name evidence="7" type="ORF">DGYR_LOCUS5295</name>
</gene>
<sequence>MNNEANIETPLTTNGSDFLEESNKNRDHDIQPENLKTEVITHKDLNENSSVVEESLNEREPLPQSEIDLHSENNVSEAIIDDNNQLESNSEEALQEITDNTNTETETLENGRTTEDSCENPQDNLDDSKADESNSLVEDNSKSEIPENSSFTNMKEYEQINENHIENCIPSSDEKTEEITMKSDVQLDTKEESDIVAESTSIKEESEENIEPKEEIYDTESPITMEKPEPTISAEEQEIKEDIENLQTETESKGESNEDIAEKKEEEKEEQWVDVLGTGALLKKTIKKGSGEKPTRGECIFINLQIFLKETDKLIESYPNLEFVVGDGDVIQAIELAVTLMQIGEEAEVLSHPKLCETGLGKESKMPTNVDLKFVIKLLSSNGKPDYGKMSAKERYIIGDKKRERGNLMYTRGHFTECILIYSKALTVLNSLGESPTDTNTDLQALIDVKIKCYSNLAAAQLKIKAFEAAEQSCTAALTIQPNNVKALFRKAKAVMNKGAGDLDLAAKLMKKAIQIDPNEKAIQAELQKLTTRIEKQNKSQKEIYQRMFGGKETVPEKEEGNNLGRSWLWLAGTALAGALVSVIIYKHVHS</sequence>
<evidence type="ECO:0000256" key="3">
    <source>
        <dbReference type="PROSITE-ProRule" id="PRU00277"/>
    </source>
</evidence>
<dbReference type="SMART" id="SM00028">
    <property type="entry name" value="TPR"/>
    <property type="match status" value="3"/>
</dbReference>
<dbReference type="InterPro" id="IPR050754">
    <property type="entry name" value="FKBP4/5/8-like"/>
</dbReference>
<dbReference type="InterPro" id="IPR019734">
    <property type="entry name" value="TPR_rpt"/>
</dbReference>
<organism evidence="7 8">
    <name type="scientific">Dimorphilus gyrociliatus</name>
    <dbReference type="NCBI Taxonomy" id="2664684"/>
    <lineage>
        <taxon>Eukaryota</taxon>
        <taxon>Metazoa</taxon>
        <taxon>Spiralia</taxon>
        <taxon>Lophotrochozoa</taxon>
        <taxon>Annelida</taxon>
        <taxon>Polychaeta</taxon>
        <taxon>Polychaeta incertae sedis</taxon>
        <taxon>Dinophilidae</taxon>
        <taxon>Dimorphilus</taxon>
    </lineage>
</organism>
<protein>
    <recommendedName>
        <fullName evidence="3">peptidylprolyl isomerase</fullName>
        <ecNumber evidence="3">5.2.1.8</ecNumber>
    </recommendedName>
</protein>
<evidence type="ECO:0000256" key="4">
    <source>
        <dbReference type="SAM" id="MobiDB-lite"/>
    </source>
</evidence>
<dbReference type="GO" id="GO:0003755">
    <property type="term" value="F:peptidyl-prolyl cis-trans isomerase activity"/>
    <property type="evidence" value="ECO:0007669"/>
    <property type="project" value="UniProtKB-KW"/>
</dbReference>
<dbReference type="GO" id="GO:0005740">
    <property type="term" value="C:mitochondrial envelope"/>
    <property type="evidence" value="ECO:0007669"/>
    <property type="project" value="TreeGrafter"/>
</dbReference>
<evidence type="ECO:0000256" key="1">
    <source>
        <dbReference type="ARBA" id="ARBA00022737"/>
    </source>
</evidence>
<feature type="compositionally biased region" description="Basic and acidic residues" evidence="4">
    <location>
        <begin position="56"/>
        <end position="71"/>
    </location>
</feature>
<dbReference type="InterPro" id="IPR001179">
    <property type="entry name" value="PPIase_FKBP_dom"/>
</dbReference>
<dbReference type="SUPFAM" id="SSF54534">
    <property type="entry name" value="FKBP-like"/>
    <property type="match status" value="1"/>
</dbReference>
<feature type="compositionally biased region" description="Basic and acidic residues" evidence="4">
    <location>
        <begin position="172"/>
        <end position="193"/>
    </location>
</feature>
<dbReference type="GO" id="GO:0012505">
    <property type="term" value="C:endomembrane system"/>
    <property type="evidence" value="ECO:0007669"/>
    <property type="project" value="TreeGrafter"/>
</dbReference>
<dbReference type="OrthoDB" id="532682at2759"/>
<dbReference type="PANTHER" id="PTHR46512:SF1">
    <property type="entry name" value="PEPTIDYLPROLYL ISOMERASE"/>
    <property type="match status" value="1"/>
</dbReference>
<dbReference type="PANTHER" id="PTHR46512">
    <property type="entry name" value="PEPTIDYLPROLYL ISOMERASE"/>
    <property type="match status" value="1"/>
</dbReference>
<feature type="transmembrane region" description="Helical" evidence="5">
    <location>
        <begin position="568"/>
        <end position="586"/>
    </location>
</feature>
<feature type="compositionally biased region" description="Polar residues" evidence="4">
    <location>
        <begin position="1"/>
        <end position="16"/>
    </location>
</feature>
<keyword evidence="3" id="KW-0697">Rotamase</keyword>
<proteinExistence type="predicted"/>
<evidence type="ECO:0000313" key="8">
    <source>
        <dbReference type="Proteomes" id="UP000549394"/>
    </source>
</evidence>
<keyword evidence="5" id="KW-1133">Transmembrane helix</keyword>
<feature type="region of interest" description="Disordered" evidence="4">
    <location>
        <begin position="168"/>
        <end position="212"/>
    </location>
</feature>
<evidence type="ECO:0000259" key="6">
    <source>
        <dbReference type="PROSITE" id="PS50059"/>
    </source>
</evidence>
<dbReference type="Proteomes" id="UP000549394">
    <property type="component" value="Unassembled WGS sequence"/>
</dbReference>
<dbReference type="PROSITE" id="PS50059">
    <property type="entry name" value="FKBP_PPIASE"/>
    <property type="match status" value="1"/>
</dbReference>
<dbReference type="AlphaFoldDB" id="A0A7I8VKW7"/>
<dbReference type="Gene3D" id="1.25.40.10">
    <property type="entry name" value="Tetratricopeptide repeat domain"/>
    <property type="match status" value="1"/>
</dbReference>
<feature type="compositionally biased region" description="Basic and acidic residues" evidence="4">
    <location>
        <begin position="250"/>
        <end position="266"/>
    </location>
</feature>
<feature type="region of interest" description="Disordered" evidence="4">
    <location>
        <begin position="245"/>
        <end position="268"/>
    </location>
</feature>
<dbReference type="Pfam" id="PF00254">
    <property type="entry name" value="FKBP_C"/>
    <property type="match status" value="1"/>
</dbReference>
<keyword evidence="8" id="KW-1185">Reference proteome</keyword>
<feature type="region of interest" description="Disordered" evidence="4">
    <location>
        <begin position="1"/>
        <end position="152"/>
    </location>
</feature>
<feature type="compositionally biased region" description="Basic and acidic residues" evidence="4">
    <location>
        <begin position="21"/>
        <end position="46"/>
    </location>
</feature>
<dbReference type="GO" id="GO:0044183">
    <property type="term" value="F:protein folding chaperone"/>
    <property type="evidence" value="ECO:0007669"/>
    <property type="project" value="TreeGrafter"/>
</dbReference>
<evidence type="ECO:0000256" key="2">
    <source>
        <dbReference type="ARBA" id="ARBA00022803"/>
    </source>
</evidence>
<keyword evidence="1" id="KW-0677">Repeat</keyword>
<accession>A0A7I8VKW7</accession>
<comment type="catalytic activity">
    <reaction evidence="3">
        <text>[protein]-peptidylproline (omega=180) = [protein]-peptidylproline (omega=0)</text>
        <dbReference type="Rhea" id="RHEA:16237"/>
        <dbReference type="Rhea" id="RHEA-COMP:10747"/>
        <dbReference type="Rhea" id="RHEA-COMP:10748"/>
        <dbReference type="ChEBI" id="CHEBI:83833"/>
        <dbReference type="ChEBI" id="CHEBI:83834"/>
        <dbReference type="EC" id="5.2.1.8"/>
    </reaction>
</comment>
<keyword evidence="5" id="KW-0812">Transmembrane</keyword>
<dbReference type="GO" id="GO:0016020">
    <property type="term" value="C:membrane"/>
    <property type="evidence" value="ECO:0007669"/>
    <property type="project" value="TreeGrafter"/>
</dbReference>
<dbReference type="GO" id="GO:0005829">
    <property type="term" value="C:cytosol"/>
    <property type="evidence" value="ECO:0007669"/>
    <property type="project" value="TreeGrafter"/>
</dbReference>